<protein>
    <submittedName>
        <fullName evidence="4">Nucleolar protein 7</fullName>
    </submittedName>
</protein>
<proteinExistence type="predicted"/>
<sequence>MEPNGVSQRQSTPSHFRATGPEVGRKMVNLRPRRRRCALSSGTVLGRGDEEEDSEEDVSEEEEPDLEFPDGGPAADGEGMDEDEEEDEEEEEDDEAPEEVTFASAQAEAKEDERRLRDALRRDKELLKEKRKRREELFTEQKKRKLLPASLLEELTSATQTKINESLPRLETGNMESEKKGKKEAKTFPIRIKKRYVACRLKDQDLIDLRQQAAKGFIQKYLYGRGSNRTTVNKFLSLDNKRLPVKKPAVQFVNSNWGTERKQGAKKFKKQWMHKKKLASRRPNIT</sequence>
<feature type="region of interest" description="Disordered" evidence="1">
    <location>
        <begin position="1"/>
        <end position="116"/>
    </location>
</feature>
<dbReference type="GO" id="GO:0003723">
    <property type="term" value="F:RNA binding"/>
    <property type="evidence" value="ECO:0007669"/>
    <property type="project" value="TreeGrafter"/>
</dbReference>
<dbReference type="Proteomes" id="UP000515140">
    <property type="component" value="Unplaced"/>
</dbReference>
<dbReference type="InParanoid" id="A0A6P5KBS2"/>
<feature type="compositionally biased region" description="Acidic residues" evidence="1">
    <location>
        <begin position="49"/>
        <end position="68"/>
    </location>
</feature>
<dbReference type="RefSeq" id="XP_020842439.1">
    <property type="nucleotide sequence ID" value="XM_020986780.1"/>
</dbReference>
<dbReference type="KEGG" id="pcw:110208681"/>
<name>A0A6P5KBS2_PHACI</name>
<evidence type="ECO:0000313" key="3">
    <source>
        <dbReference type="Proteomes" id="UP000515140"/>
    </source>
</evidence>
<accession>A0A6P5KBS2</accession>
<evidence type="ECO:0000313" key="4">
    <source>
        <dbReference type="RefSeq" id="XP_020842439.1"/>
    </source>
</evidence>
<evidence type="ECO:0000259" key="2">
    <source>
        <dbReference type="Pfam" id="PF08157"/>
    </source>
</evidence>
<keyword evidence="3" id="KW-1185">Reference proteome</keyword>
<reference evidence="4" key="1">
    <citation type="submission" date="2025-08" db="UniProtKB">
        <authorList>
            <consortium name="RefSeq"/>
        </authorList>
    </citation>
    <scope>IDENTIFICATION</scope>
    <source>
        <tissue evidence="4">Spleen</tissue>
    </source>
</reference>
<dbReference type="GO" id="GO:0005730">
    <property type="term" value="C:nucleolus"/>
    <property type="evidence" value="ECO:0007669"/>
    <property type="project" value="TreeGrafter"/>
</dbReference>
<dbReference type="CTD" id="51406"/>
<feature type="compositionally biased region" description="Polar residues" evidence="1">
    <location>
        <begin position="1"/>
        <end position="14"/>
    </location>
</feature>
<evidence type="ECO:0000256" key="1">
    <source>
        <dbReference type="SAM" id="MobiDB-lite"/>
    </source>
</evidence>
<feature type="compositionally biased region" description="Acidic residues" evidence="1">
    <location>
        <begin position="78"/>
        <end position="98"/>
    </location>
</feature>
<dbReference type="GeneID" id="110208681"/>
<feature type="domain" description="U3 small nucleolar RNA-associated protein NOL7 C-terminal" evidence="2">
    <location>
        <begin position="196"/>
        <end position="258"/>
    </location>
</feature>
<dbReference type="PANTHER" id="PTHR32337">
    <property type="entry name" value="NUCLEOLAR PROTEIN 7"/>
    <property type="match status" value="1"/>
</dbReference>
<organism evidence="3 4">
    <name type="scientific">Phascolarctos cinereus</name>
    <name type="common">Koala</name>
    <dbReference type="NCBI Taxonomy" id="38626"/>
    <lineage>
        <taxon>Eukaryota</taxon>
        <taxon>Metazoa</taxon>
        <taxon>Chordata</taxon>
        <taxon>Craniata</taxon>
        <taxon>Vertebrata</taxon>
        <taxon>Euteleostomi</taxon>
        <taxon>Mammalia</taxon>
        <taxon>Metatheria</taxon>
        <taxon>Diprotodontia</taxon>
        <taxon>Phascolarctidae</taxon>
        <taxon>Phascolarctos</taxon>
    </lineage>
</organism>
<dbReference type="AlphaFoldDB" id="A0A6P5KBS2"/>
<dbReference type="FunCoup" id="A0A6P5KBS2">
    <property type="interactions" value="2033"/>
</dbReference>
<dbReference type="Pfam" id="PF08157">
    <property type="entry name" value="NUC129"/>
    <property type="match status" value="1"/>
</dbReference>
<dbReference type="InterPro" id="IPR012579">
    <property type="entry name" value="NOL7_C"/>
</dbReference>
<gene>
    <name evidence="4" type="primary">NOL7</name>
</gene>
<dbReference type="PANTHER" id="PTHR32337:SF2">
    <property type="entry name" value="NUCLEOLAR PROTEIN 7"/>
    <property type="match status" value="1"/>
</dbReference>